<evidence type="ECO:0000256" key="3">
    <source>
        <dbReference type="ARBA" id="ARBA00023054"/>
    </source>
</evidence>
<feature type="coiled-coil region" evidence="4">
    <location>
        <begin position="1208"/>
        <end position="1359"/>
    </location>
</feature>
<gene>
    <name evidence="7" type="ORF">METBIDRAFT_31942</name>
</gene>
<keyword evidence="3 4" id="KW-0175">Coiled coil</keyword>
<feature type="coiled-coil region" evidence="4">
    <location>
        <begin position="1543"/>
        <end position="1697"/>
    </location>
</feature>
<dbReference type="InterPro" id="IPR016024">
    <property type="entry name" value="ARM-type_fold"/>
</dbReference>
<feature type="compositionally biased region" description="Basic and acidic residues" evidence="5">
    <location>
        <begin position="484"/>
        <end position="499"/>
    </location>
</feature>
<dbReference type="Gene3D" id="1.25.10.10">
    <property type="entry name" value="Leucine-rich Repeat Variant"/>
    <property type="match status" value="1"/>
</dbReference>
<name>A0A1A0HC02_9ASCO</name>
<evidence type="ECO:0000256" key="1">
    <source>
        <dbReference type="ARBA" id="ARBA00004555"/>
    </source>
</evidence>
<feature type="compositionally biased region" description="Basic and acidic residues" evidence="5">
    <location>
        <begin position="1117"/>
        <end position="1128"/>
    </location>
</feature>
<dbReference type="GeneID" id="30028925"/>
<evidence type="ECO:0000259" key="6">
    <source>
        <dbReference type="Pfam" id="PF04869"/>
    </source>
</evidence>
<dbReference type="GO" id="GO:0006888">
    <property type="term" value="P:endoplasmic reticulum to Golgi vesicle-mediated transport"/>
    <property type="evidence" value="ECO:0007669"/>
    <property type="project" value="TreeGrafter"/>
</dbReference>
<feature type="region of interest" description="Disordered" evidence="5">
    <location>
        <begin position="476"/>
        <end position="511"/>
    </location>
</feature>
<feature type="domain" description="Vesicle tethering protein Uso1/P115-like head" evidence="6">
    <location>
        <begin position="383"/>
        <end position="737"/>
    </location>
</feature>
<feature type="compositionally biased region" description="Basic and acidic residues" evidence="5">
    <location>
        <begin position="1945"/>
        <end position="1973"/>
    </location>
</feature>
<dbReference type="STRING" id="869754.A0A1A0HC02"/>
<organism evidence="7 8">
    <name type="scientific">Metschnikowia bicuspidata var. bicuspidata NRRL YB-4993</name>
    <dbReference type="NCBI Taxonomy" id="869754"/>
    <lineage>
        <taxon>Eukaryota</taxon>
        <taxon>Fungi</taxon>
        <taxon>Dikarya</taxon>
        <taxon>Ascomycota</taxon>
        <taxon>Saccharomycotina</taxon>
        <taxon>Pichiomycetes</taxon>
        <taxon>Metschnikowiaceae</taxon>
        <taxon>Metschnikowia</taxon>
    </lineage>
</organism>
<protein>
    <recommendedName>
        <fullName evidence="6">Vesicle tethering protein Uso1/P115-like head domain-containing protein</fullName>
    </recommendedName>
</protein>
<evidence type="ECO:0000313" key="7">
    <source>
        <dbReference type="EMBL" id="OBA21418.1"/>
    </source>
</evidence>
<dbReference type="GO" id="GO:0048280">
    <property type="term" value="P:vesicle fusion with Golgi apparatus"/>
    <property type="evidence" value="ECO:0007669"/>
    <property type="project" value="InterPro"/>
</dbReference>
<dbReference type="Pfam" id="PF04869">
    <property type="entry name" value="Uso1_p115_head"/>
    <property type="match status" value="1"/>
</dbReference>
<evidence type="ECO:0000313" key="8">
    <source>
        <dbReference type="Proteomes" id="UP000092555"/>
    </source>
</evidence>
<dbReference type="InterPro" id="IPR006953">
    <property type="entry name" value="Vesicle_Uso1_P115_head"/>
</dbReference>
<comment type="subcellular location">
    <subcellularLocation>
        <location evidence="1">Golgi apparatus</location>
    </subcellularLocation>
</comment>
<feature type="coiled-coil region" evidence="4">
    <location>
        <begin position="754"/>
        <end position="1042"/>
    </location>
</feature>
<feature type="compositionally biased region" description="Polar residues" evidence="5">
    <location>
        <begin position="1107"/>
        <end position="1116"/>
    </location>
</feature>
<feature type="region of interest" description="Disordered" evidence="5">
    <location>
        <begin position="1089"/>
        <end position="1128"/>
    </location>
</feature>
<feature type="coiled-coil region" evidence="4">
    <location>
        <begin position="1485"/>
        <end position="1512"/>
    </location>
</feature>
<dbReference type="GO" id="GO:0000139">
    <property type="term" value="C:Golgi membrane"/>
    <property type="evidence" value="ECO:0007669"/>
    <property type="project" value="InterPro"/>
</dbReference>
<feature type="compositionally biased region" description="Basic and acidic residues" evidence="5">
    <location>
        <begin position="1897"/>
        <end position="1913"/>
    </location>
</feature>
<evidence type="ECO:0000256" key="4">
    <source>
        <dbReference type="SAM" id="Coils"/>
    </source>
</evidence>
<reference evidence="7 8" key="1">
    <citation type="submission" date="2016-05" db="EMBL/GenBank/DDBJ databases">
        <title>Comparative genomics of biotechnologically important yeasts.</title>
        <authorList>
            <consortium name="DOE Joint Genome Institute"/>
            <person name="Riley R."/>
            <person name="Haridas S."/>
            <person name="Wolfe K.H."/>
            <person name="Lopes M.R."/>
            <person name="Hittinger C.T."/>
            <person name="Goker M."/>
            <person name="Salamov A."/>
            <person name="Wisecaver J."/>
            <person name="Long T.M."/>
            <person name="Aerts A.L."/>
            <person name="Barry K."/>
            <person name="Choi C."/>
            <person name="Clum A."/>
            <person name="Coughlan A.Y."/>
            <person name="Deshpande S."/>
            <person name="Douglass A.P."/>
            <person name="Hanson S.J."/>
            <person name="Klenk H.-P."/>
            <person name="LaButti K."/>
            <person name="Lapidus A."/>
            <person name="Lindquist E."/>
            <person name="Lipzen A."/>
            <person name="Meier-kolthoff J.P."/>
            <person name="Ohm R.A."/>
            <person name="Otillar R.P."/>
            <person name="Pangilinan J."/>
            <person name="Peng Y."/>
            <person name="Rokas A."/>
            <person name="Rosa C.A."/>
            <person name="Scheuner C."/>
            <person name="Sibirny A.A."/>
            <person name="Slot J.C."/>
            <person name="Stielow J.B."/>
            <person name="Sun H."/>
            <person name="Kurtzman C.P."/>
            <person name="Blackwell M."/>
            <person name="Grigoriev I.V."/>
            <person name="Jeffries T.W."/>
        </authorList>
    </citation>
    <scope>NUCLEOTIDE SEQUENCE [LARGE SCALE GENOMIC DNA]</scope>
    <source>
        <strain evidence="7 8">NRRL YB-4993</strain>
    </source>
</reference>
<feature type="coiled-coil region" evidence="4">
    <location>
        <begin position="1426"/>
        <end position="1460"/>
    </location>
</feature>
<dbReference type="InterPro" id="IPR011989">
    <property type="entry name" value="ARM-like"/>
</dbReference>
<evidence type="ECO:0000256" key="2">
    <source>
        <dbReference type="ARBA" id="ARBA00023034"/>
    </source>
</evidence>
<accession>A0A1A0HC02</accession>
<dbReference type="EMBL" id="LXTC01000003">
    <property type="protein sequence ID" value="OBA21418.1"/>
    <property type="molecule type" value="Genomic_DNA"/>
</dbReference>
<keyword evidence="8" id="KW-1185">Reference proteome</keyword>
<proteinExistence type="predicted"/>
<sequence>MSYFKGILRSLSQRPDQEEEAIQTLSNRLQHASLAADRKLAVLGLKSFSRQFRESVVQYGLRALLQTLGKDTENAPLVKAVLETLLNLFLRTGDSSEVDAQKLGWISNQSRAQNGKYPSPLLVEPIEIDEFSQWIADEVILTDDHVCSLMLVLQKHGGFQIRLYALQLLEAVVATRAIRAKECILNIPLAISTIVGLLDDPNDPIRNEAILLLMALVNNNYNIQKLVAFENTFERIFAIIEEEGGIRGSILVQDCMTLLTNLLMYNASNQTFFLETDCVPKLASLIAEPIEASSPVGLPTENGDAILAPPIVWTEQRLQNMAILLDICRSFVDPQNQHLVQNQQKLHSSGIFLSILRLVFSPEMENPIRKAALQVTGDIICNNAHLQLQFAHIDVPYIDPSMPLQAQKYTEAIPAPLALLNWALLTNSVHVFEVRLAAVHCLAKFFLGNTDAKMAFLTDQIKASKSKNYYSEIKQSENEAEGVDEVKPEVNHKSEKGFEPEVNPKSAEGFDDSQKTPYANIFTTLTVFNFDVKLNPYSAWFSAVTLVYLISDCPETRQLAREMKVGSAEDGEEEMSSIQAIAGMLIANLENADPRIAVGYLVLLTLWLYEDFEAVNDFLSDATIIKTIVAFLSKNSTESSEIVQGMGSVLVGVCYDFCTKSAPLPRGNLHDLITKSLGADSYALKVKKFKNNLLFKHFDGDLESDFERDLSGLPNLYFIPEYVELVKDNYYRIRKSLSRGPNFEPRSRISFEIYEEMENKNAELVSALEELNLKAEENERNLKSQVNESEAQLSISSELLEKCKLEIEEARKSEEKLIGKIEILSNNIQILEVEKKKLESSSAHYTTEFHKLSKKTVHDEESIKQLTQKFSDAETARQKAEDGINKMSRELFQLTKEKKESDTTISSLEKELVKLRALHEKSIREYQSMIDASRKTNEELRTKLVILEKQGFNPVTNGDEKAATRMRDLQVKVSEMEEANDNLMIKLRSAASVVLGLRSDKLELEKEKESLEVELTHAYEDLEAFTQLLEEVEELKDVHQSRDLDGLELSPEQMRSIVEEKQKLEVCLSKSMKTIEELQFTLAEERENFERERKAPELDEKQRETVEYSNSTASSVTKEEHGDMSSRVQELREEISVLRSNLQDSEETHKLEISAYTDELDILKTDHLSVLAEYEHLKELYEKAVEGRSSQEADPSVSLNKEQIAKIIEDKETELKTSSKRVKELERNIEVLSESASSSLASFKKSQDSLKSRIAQLEESKKKMLEEIDEREQERTKLIRDFQDAYDDLDSSYMDMELLMTNLEKHKDDLEKQLKKLQEDSSNKISKLSIECESLTKTLSEARADRDNLRQEYYELEKLTNIIGSELKAKEALLQAISNKGADLAAKDKIVIEIKEKLASTIADLGDSAQKLRLLNEEKSDLSKLYDEKVEDYKRSEKRISDLEDQMAMSSKELEKSFDENRRLAAVQKNFFEAKKANGEYLTKIETLEHELVSLRTALNEVNQTLDEQRKLNCDNSLTAVLEFTEKSTKLEQSIIENQDLHVSQLEEIRESTQLQIENLNKTLAALKEENEELSKKLRQREFTEAELESAQINDHTLVIDQSRKELEQATCDLEACQENLSKGAFELAAKEKKLEELKTALKEESSEHTSEVLEMRAQILKWETSVSEKEACIEMLKREKTEMAEILEENQREREQHHISKTLGLEKETLSASDISQGDAADMDLLEKDLTEYQEEGLREKLGEKTIELERQSESLAEAHRLIQQLEDKLRCFEAPNSQEDVVNGLRSQIQELEVELQILRETDAMATKDHLGKGLEGHASACHNGMGAGAPVTQSPESESKERMNEEEILGLQEEIRLLKSRAHDEMVDHTTRLRELEASLKEKSDRLMDAESEINDQHERLVAAEEKVRPSAESLENDAREHDGGGEVDEDSEGHSLAQESEISKLREEITGLEARLEEQSEQSREREAEVSETENTQEDFADLVLLCDHQERKIEKYKRKLRALDIVVSSDESEDDLL</sequence>
<dbReference type="OrthoDB" id="4094778at2759"/>
<feature type="compositionally biased region" description="Basic and acidic residues" evidence="5">
    <location>
        <begin position="1089"/>
        <end position="1106"/>
    </location>
</feature>
<keyword evidence="2" id="KW-0333">Golgi apparatus</keyword>
<dbReference type="GO" id="GO:0006886">
    <property type="term" value="P:intracellular protein transport"/>
    <property type="evidence" value="ECO:0007669"/>
    <property type="project" value="InterPro"/>
</dbReference>
<feature type="coiled-coil region" evidence="4">
    <location>
        <begin position="1750"/>
        <end position="1804"/>
    </location>
</feature>
<dbReference type="PANTHER" id="PTHR10013:SF0">
    <property type="entry name" value="GENERAL VESICULAR TRANSPORT FACTOR P115"/>
    <property type="match status" value="1"/>
</dbReference>
<dbReference type="GO" id="GO:0048211">
    <property type="term" value="P:Golgi vesicle docking"/>
    <property type="evidence" value="ECO:0007669"/>
    <property type="project" value="TreeGrafter"/>
</dbReference>
<comment type="caution">
    <text evidence="7">The sequence shown here is derived from an EMBL/GenBank/DDBJ whole genome shotgun (WGS) entry which is preliminary data.</text>
</comment>
<dbReference type="SUPFAM" id="SSF48371">
    <property type="entry name" value="ARM repeat"/>
    <property type="match status" value="1"/>
</dbReference>
<feature type="region of interest" description="Disordered" evidence="5">
    <location>
        <begin position="1897"/>
        <end position="1985"/>
    </location>
</feature>
<dbReference type="GO" id="GO:0005795">
    <property type="term" value="C:Golgi stack"/>
    <property type="evidence" value="ECO:0007669"/>
    <property type="project" value="TreeGrafter"/>
</dbReference>
<evidence type="ECO:0000256" key="5">
    <source>
        <dbReference type="SAM" id="MobiDB-lite"/>
    </source>
</evidence>
<dbReference type="RefSeq" id="XP_018711928.1">
    <property type="nucleotide sequence ID" value="XM_018855949.1"/>
</dbReference>
<dbReference type="GO" id="GO:0012507">
    <property type="term" value="C:ER to Golgi transport vesicle membrane"/>
    <property type="evidence" value="ECO:0007669"/>
    <property type="project" value="TreeGrafter"/>
</dbReference>
<dbReference type="PANTHER" id="PTHR10013">
    <property type="entry name" value="GENERAL VESICULAR TRANSPORT FACTOR P115"/>
    <property type="match status" value="1"/>
</dbReference>
<dbReference type="Proteomes" id="UP000092555">
    <property type="component" value="Unassembled WGS sequence"/>
</dbReference>
<dbReference type="GO" id="GO:0005783">
    <property type="term" value="C:endoplasmic reticulum"/>
    <property type="evidence" value="ECO:0007669"/>
    <property type="project" value="TreeGrafter"/>
</dbReference>
<feature type="compositionally biased region" description="Acidic residues" evidence="5">
    <location>
        <begin position="1974"/>
        <end position="1985"/>
    </location>
</feature>
<dbReference type="InterPro" id="IPR024095">
    <property type="entry name" value="Vesicle_P115"/>
</dbReference>